<gene>
    <name evidence="3" type="ORF">RIF29_09710</name>
</gene>
<dbReference type="PROSITE" id="PS50096">
    <property type="entry name" value="IQ"/>
    <property type="match status" value="1"/>
</dbReference>
<dbReference type="InterPro" id="IPR000048">
    <property type="entry name" value="IQ_motif_EF-hand-BS"/>
</dbReference>
<proteinExistence type="inferred from homology"/>
<dbReference type="PANTHER" id="PTHR32295">
    <property type="entry name" value="IQ-DOMAIN 5-RELATED"/>
    <property type="match status" value="1"/>
</dbReference>
<comment type="similarity">
    <text evidence="2">Belongs to the IQD family.</text>
</comment>
<evidence type="ECO:0000313" key="3">
    <source>
        <dbReference type="EMBL" id="KAK7281589.1"/>
    </source>
</evidence>
<protein>
    <submittedName>
        <fullName evidence="3">Uncharacterized protein</fullName>
    </submittedName>
</protein>
<dbReference type="GO" id="GO:0005516">
    <property type="term" value="F:calmodulin binding"/>
    <property type="evidence" value="ECO:0007669"/>
    <property type="project" value="UniProtKB-KW"/>
</dbReference>
<evidence type="ECO:0000256" key="1">
    <source>
        <dbReference type="ARBA" id="ARBA00022860"/>
    </source>
</evidence>
<dbReference type="Pfam" id="PF00612">
    <property type="entry name" value="IQ"/>
    <property type="match status" value="1"/>
</dbReference>
<sequence>MRDLNTQQTPTKLKHDVAAAAATNASVVVVSRTDQDQKHALAMAVATTEAAMATAQAAVEVARLSKPSTATSTTSTNHNARDHYAAIVIQTAFRGYLARRALPSVMVLDQRIRSSLDGRRKSNFSDTASVWESRYLQDISDRKSVCNDLCGCFDSQEREAAFLIT</sequence>
<reference evidence="3 4" key="1">
    <citation type="submission" date="2024-01" db="EMBL/GenBank/DDBJ databases">
        <title>The genomes of 5 underutilized Papilionoideae crops provide insights into root nodulation and disease resistanc.</title>
        <authorList>
            <person name="Yuan L."/>
        </authorList>
    </citation>
    <scope>NUCLEOTIDE SEQUENCE [LARGE SCALE GENOMIC DNA]</scope>
    <source>
        <strain evidence="3">ZHUSHIDOU_FW_LH</strain>
        <tissue evidence="3">Leaf</tissue>
    </source>
</reference>
<organism evidence="3 4">
    <name type="scientific">Crotalaria pallida</name>
    <name type="common">Smooth rattlebox</name>
    <name type="synonym">Crotalaria striata</name>
    <dbReference type="NCBI Taxonomy" id="3830"/>
    <lineage>
        <taxon>Eukaryota</taxon>
        <taxon>Viridiplantae</taxon>
        <taxon>Streptophyta</taxon>
        <taxon>Embryophyta</taxon>
        <taxon>Tracheophyta</taxon>
        <taxon>Spermatophyta</taxon>
        <taxon>Magnoliopsida</taxon>
        <taxon>eudicotyledons</taxon>
        <taxon>Gunneridae</taxon>
        <taxon>Pentapetalae</taxon>
        <taxon>rosids</taxon>
        <taxon>fabids</taxon>
        <taxon>Fabales</taxon>
        <taxon>Fabaceae</taxon>
        <taxon>Papilionoideae</taxon>
        <taxon>50 kb inversion clade</taxon>
        <taxon>genistoids sensu lato</taxon>
        <taxon>core genistoids</taxon>
        <taxon>Crotalarieae</taxon>
        <taxon>Crotalaria</taxon>
    </lineage>
</organism>
<dbReference type="CDD" id="cd23767">
    <property type="entry name" value="IQCD"/>
    <property type="match status" value="1"/>
</dbReference>
<dbReference type="EMBL" id="JAYWIO010000002">
    <property type="protein sequence ID" value="KAK7281589.1"/>
    <property type="molecule type" value="Genomic_DNA"/>
</dbReference>
<evidence type="ECO:0000313" key="4">
    <source>
        <dbReference type="Proteomes" id="UP001372338"/>
    </source>
</evidence>
<dbReference type="Proteomes" id="UP001372338">
    <property type="component" value="Unassembled WGS sequence"/>
</dbReference>
<comment type="caution">
    <text evidence="3">The sequence shown here is derived from an EMBL/GenBank/DDBJ whole genome shotgun (WGS) entry which is preliminary data.</text>
</comment>
<keyword evidence="4" id="KW-1185">Reference proteome</keyword>
<dbReference type="AlphaFoldDB" id="A0AAN9IJR9"/>
<dbReference type="PANTHER" id="PTHR32295:SF6">
    <property type="entry name" value="PROTEIN IQ-DOMAIN 18"/>
    <property type="match status" value="1"/>
</dbReference>
<name>A0AAN9IJR9_CROPI</name>
<accession>A0AAN9IJR9</accession>
<evidence type="ECO:0000256" key="2">
    <source>
        <dbReference type="ARBA" id="ARBA00024341"/>
    </source>
</evidence>
<keyword evidence="1" id="KW-0112">Calmodulin-binding</keyword>